<reference evidence="3" key="1">
    <citation type="submission" date="2016-06" db="EMBL/GenBank/DDBJ databases">
        <authorList>
            <person name="Varghese N."/>
            <person name="Submissions Spin"/>
        </authorList>
    </citation>
    <scope>NUCLEOTIDE SEQUENCE [LARGE SCALE GENOMIC DNA]</scope>
    <source>
        <strain evidence="3">DSM 45246</strain>
    </source>
</reference>
<dbReference type="InterPro" id="IPR006121">
    <property type="entry name" value="HMA_dom"/>
</dbReference>
<dbReference type="PROSITE" id="PS50846">
    <property type="entry name" value="HMA_2"/>
    <property type="match status" value="1"/>
</dbReference>
<dbReference type="Pfam" id="PF00403">
    <property type="entry name" value="HMA"/>
    <property type="match status" value="1"/>
</dbReference>
<gene>
    <name evidence="2" type="ORF">GA0070214_103172</name>
</gene>
<dbReference type="EMBL" id="FMCS01000003">
    <property type="protein sequence ID" value="SCE90656.1"/>
    <property type="molecule type" value="Genomic_DNA"/>
</dbReference>
<dbReference type="RefSeq" id="WP_091261743.1">
    <property type="nucleotide sequence ID" value="NZ_FMCS01000003.1"/>
</dbReference>
<dbReference type="AlphaFoldDB" id="A0A1C4W321"/>
<dbReference type="InterPro" id="IPR036163">
    <property type="entry name" value="HMA_dom_sf"/>
</dbReference>
<organism evidence="2 3">
    <name type="scientific">Micromonospora chaiyaphumensis</name>
    <dbReference type="NCBI Taxonomy" id="307119"/>
    <lineage>
        <taxon>Bacteria</taxon>
        <taxon>Bacillati</taxon>
        <taxon>Actinomycetota</taxon>
        <taxon>Actinomycetes</taxon>
        <taxon>Micromonosporales</taxon>
        <taxon>Micromonosporaceae</taxon>
        <taxon>Micromonospora</taxon>
    </lineage>
</organism>
<dbReference type="GO" id="GO:0046872">
    <property type="term" value="F:metal ion binding"/>
    <property type="evidence" value="ECO:0007669"/>
    <property type="project" value="InterPro"/>
</dbReference>
<evidence type="ECO:0000313" key="3">
    <source>
        <dbReference type="Proteomes" id="UP000199629"/>
    </source>
</evidence>
<evidence type="ECO:0000313" key="2">
    <source>
        <dbReference type="EMBL" id="SCE90656.1"/>
    </source>
</evidence>
<accession>A0A1C4W321</accession>
<protein>
    <submittedName>
        <fullName evidence="2">Copper chaperone</fullName>
    </submittedName>
</protein>
<feature type="domain" description="HMA" evidence="1">
    <location>
        <begin position="2"/>
        <end position="65"/>
    </location>
</feature>
<keyword evidence="3" id="KW-1185">Reference proteome</keyword>
<name>A0A1C4W321_9ACTN</name>
<proteinExistence type="predicted"/>
<sequence>MNQLVLSVPKISCGRCVDAIREEVGLVAGVRAVAVDLATRTVRVDGDADRAAVVAAIGEAGHQVA</sequence>
<dbReference type="CDD" id="cd00371">
    <property type="entry name" value="HMA"/>
    <property type="match status" value="1"/>
</dbReference>
<evidence type="ECO:0000259" key="1">
    <source>
        <dbReference type="PROSITE" id="PS50846"/>
    </source>
</evidence>
<dbReference type="Proteomes" id="UP000199629">
    <property type="component" value="Unassembled WGS sequence"/>
</dbReference>
<dbReference type="SUPFAM" id="SSF55008">
    <property type="entry name" value="HMA, heavy metal-associated domain"/>
    <property type="match status" value="1"/>
</dbReference>
<dbReference type="Gene3D" id="3.30.70.100">
    <property type="match status" value="1"/>
</dbReference>